<keyword evidence="4" id="KW-1185">Reference proteome</keyword>
<protein>
    <recommendedName>
        <fullName evidence="2">DUF8032 domain-containing protein</fullName>
    </recommendedName>
</protein>
<reference evidence="3" key="2">
    <citation type="submission" date="2021-01" db="EMBL/GenBank/DDBJ databases">
        <authorList>
            <person name="Schikora-Tamarit M.A."/>
        </authorList>
    </citation>
    <scope>NUCLEOTIDE SEQUENCE</scope>
    <source>
        <strain evidence="3">CBS2887</strain>
    </source>
</reference>
<sequence length="479" mass="53566">MLQDDSSIGQDSCHQLYINSYNFQSDENISSAPEQDKTLNSSPQSIIHNELDVTSFRSPWSAGLGMDAPDESSTDSHTVPTYPNLISLPQSSMLPGKFDGYNGMALQDPTLENLSMELPNCATQPRSYNNNYIPTYLNPYMDFNVTLEYFSPLNSGQSVAPLSNTNPQPQSELLLPISNTSEQDFSLQQDSPFVPISAFHYGLEPEAGVLPRYGQNISSNSFELTEQTTRNPSFDNATSSPATITTTATTATTSENISFTSAIPRRVFEGIPSPSETSNKSISNSPELITSGSMAVFGVPEFITAKQGPLPAYDPIITINEAENTETITFPYTKKQPILSYSLTIPRFTESTRWNLLKSLNIPEKFRLENAIYTKALAPEQLYRGKRQNYEMDCNELGWIISWFNQDQIRGNKGLLQRAVDNWRNSRGKIELMSRRQRRTVSKLDKGNKFKELSGRKNKKSCEKLKFSFVAPVVAKKLI</sequence>
<evidence type="ECO:0000256" key="1">
    <source>
        <dbReference type="SAM" id="MobiDB-lite"/>
    </source>
</evidence>
<comment type="caution">
    <text evidence="3">The sequence shown here is derived from an EMBL/GenBank/DDBJ whole genome shotgun (WGS) entry which is preliminary data.</text>
</comment>
<gene>
    <name evidence="3" type="ORF">WICPIJ_003782</name>
</gene>
<evidence type="ECO:0000313" key="4">
    <source>
        <dbReference type="Proteomes" id="UP000774326"/>
    </source>
</evidence>
<evidence type="ECO:0000313" key="3">
    <source>
        <dbReference type="EMBL" id="KAH3685238.1"/>
    </source>
</evidence>
<dbReference type="Pfam" id="PF26087">
    <property type="entry name" value="DUF8032"/>
    <property type="match status" value="1"/>
</dbReference>
<dbReference type="EMBL" id="JAEUBG010002086">
    <property type="protein sequence ID" value="KAH3685238.1"/>
    <property type="molecule type" value="Genomic_DNA"/>
</dbReference>
<reference evidence="3" key="1">
    <citation type="journal article" date="2021" name="Open Biol.">
        <title>Shared evolutionary footprints suggest mitochondrial oxidative damage underlies multiple complex I losses in fungi.</title>
        <authorList>
            <person name="Schikora-Tamarit M.A."/>
            <person name="Marcet-Houben M."/>
            <person name="Nosek J."/>
            <person name="Gabaldon T."/>
        </authorList>
    </citation>
    <scope>NUCLEOTIDE SEQUENCE</scope>
    <source>
        <strain evidence="3">CBS2887</strain>
    </source>
</reference>
<organism evidence="3 4">
    <name type="scientific">Wickerhamomyces pijperi</name>
    <name type="common">Yeast</name>
    <name type="synonym">Pichia pijperi</name>
    <dbReference type="NCBI Taxonomy" id="599730"/>
    <lineage>
        <taxon>Eukaryota</taxon>
        <taxon>Fungi</taxon>
        <taxon>Dikarya</taxon>
        <taxon>Ascomycota</taxon>
        <taxon>Saccharomycotina</taxon>
        <taxon>Saccharomycetes</taxon>
        <taxon>Phaffomycetales</taxon>
        <taxon>Wickerhamomycetaceae</taxon>
        <taxon>Wickerhamomyces</taxon>
    </lineage>
</organism>
<accession>A0A9P8Q6T8</accession>
<feature type="domain" description="DUF8032" evidence="2">
    <location>
        <begin position="361"/>
        <end position="426"/>
    </location>
</feature>
<dbReference type="InterPro" id="IPR058345">
    <property type="entry name" value="DUF8032"/>
</dbReference>
<name>A0A9P8Q6T8_WICPI</name>
<dbReference type="OrthoDB" id="5599902at2759"/>
<dbReference type="Proteomes" id="UP000774326">
    <property type="component" value="Unassembled WGS sequence"/>
</dbReference>
<feature type="region of interest" description="Disordered" evidence="1">
    <location>
        <begin position="27"/>
        <end position="46"/>
    </location>
</feature>
<evidence type="ECO:0000259" key="2">
    <source>
        <dbReference type="Pfam" id="PF26087"/>
    </source>
</evidence>
<proteinExistence type="predicted"/>
<dbReference type="AlphaFoldDB" id="A0A9P8Q6T8"/>